<sequence length="639" mass="71861">MSSSIRTCQSALAKTTVRPKSHNMLGQGQFSIYLPRRVDAEYYVRSPIKVKAEMLLSPDNLGSRSQGSIPCRARAEKLTRENGLKVVNVPIKIEAELLLTPGMSFSHNPASPTHQDIHEKKSLQMVESWELWGRKVKAALSKYRSKYGVKSENLWETKQVLVSELHLENSTAKAKEMTKQINGYVAQVFEQNKRIRLLQARLHEEEGGRAESSERVNIIEQQCKSLERKLKAAESRATGAEHQAEAIKLRTRDLGVICGHQGVHLKELAKQMDMFAKVLATQKLAALNTYKELDQHLRSQKPVEIQLPPTAASANGVNASETNTRILPKTKHRKPQRVNNPFPEPSKPEEFLYKNHAASRLDLPLDCTSNSSSIHQSFTPGSESRHNSGYTEISQNQLGLLLDHLMNLAPNWNLEVTTSLKRAEEIVQNCSVQASKLKDLSMELDCLGTKTQRDQRQCSGIVLIEPHAFKIQSDSVESSPLRNRKSGESTVRISVKGITSRILESSVNKPVFHRFRVIATPESTLELPLQCATGKPLIDRSTQTLPSFLPMIETKMEVSESARKGRHVLVDSSSCPYPYGADRTERSPKAAFRRASWPLRYELQMWRLTGRTLIQALLLWFSIHLLPSVELFSLIPPPT</sequence>
<reference evidence="3 4" key="1">
    <citation type="submission" date="2024-09" db="EMBL/GenBank/DDBJ databases">
        <title>Chromosome-scale assembly of Riccia sorocarpa.</title>
        <authorList>
            <person name="Paukszto L."/>
        </authorList>
    </citation>
    <scope>NUCLEOTIDE SEQUENCE [LARGE SCALE GENOMIC DNA]</scope>
    <source>
        <strain evidence="3">LP-2024</strain>
        <tissue evidence="3">Aerial parts of the thallus</tissue>
    </source>
</reference>
<dbReference type="SUPFAM" id="SSF57997">
    <property type="entry name" value="Tropomyosin"/>
    <property type="match status" value="1"/>
</dbReference>
<keyword evidence="1 2" id="KW-0175">Coiled coil</keyword>
<evidence type="ECO:0000256" key="1">
    <source>
        <dbReference type="ARBA" id="ARBA00023054"/>
    </source>
</evidence>
<dbReference type="EMBL" id="JBJQOH010000007">
    <property type="protein sequence ID" value="KAL3678227.1"/>
    <property type="molecule type" value="Genomic_DNA"/>
</dbReference>
<gene>
    <name evidence="3" type="ORF">R1sor_021183</name>
</gene>
<proteinExistence type="predicted"/>
<evidence type="ECO:0000256" key="2">
    <source>
        <dbReference type="SAM" id="Coils"/>
    </source>
</evidence>
<evidence type="ECO:0000313" key="3">
    <source>
        <dbReference type="EMBL" id="KAL3678227.1"/>
    </source>
</evidence>
<organism evidence="3 4">
    <name type="scientific">Riccia sorocarpa</name>
    <dbReference type="NCBI Taxonomy" id="122646"/>
    <lineage>
        <taxon>Eukaryota</taxon>
        <taxon>Viridiplantae</taxon>
        <taxon>Streptophyta</taxon>
        <taxon>Embryophyta</taxon>
        <taxon>Marchantiophyta</taxon>
        <taxon>Marchantiopsida</taxon>
        <taxon>Marchantiidae</taxon>
        <taxon>Marchantiales</taxon>
        <taxon>Ricciaceae</taxon>
        <taxon>Riccia</taxon>
    </lineage>
</organism>
<dbReference type="InterPro" id="IPR000533">
    <property type="entry name" value="Tropomyosin"/>
</dbReference>
<dbReference type="PROSITE" id="PS00326">
    <property type="entry name" value="TROPOMYOSIN"/>
    <property type="match status" value="1"/>
</dbReference>
<evidence type="ECO:0000313" key="4">
    <source>
        <dbReference type="Proteomes" id="UP001633002"/>
    </source>
</evidence>
<comment type="caution">
    <text evidence="3">The sequence shown here is derived from an EMBL/GenBank/DDBJ whole genome shotgun (WGS) entry which is preliminary data.</text>
</comment>
<feature type="coiled-coil region" evidence="2">
    <location>
        <begin position="209"/>
        <end position="250"/>
    </location>
</feature>
<keyword evidence="4" id="KW-1185">Reference proteome</keyword>
<dbReference type="Proteomes" id="UP001633002">
    <property type="component" value="Unassembled WGS sequence"/>
</dbReference>
<name>A0ABD3GGB5_9MARC</name>
<protein>
    <submittedName>
        <fullName evidence="3">Uncharacterized protein</fullName>
    </submittedName>
</protein>
<dbReference type="AlphaFoldDB" id="A0ABD3GGB5"/>
<accession>A0ABD3GGB5</accession>